<dbReference type="Proteomes" id="UP000230002">
    <property type="component" value="Unassembled WGS sequence"/>
</dbReference>
<dbReference type="InterPro" id="IPR015943">
    <property type="entry name" value="WD40/YVTN_repeat-like_dom_sf"/>
</dbReference>
<evidence type="ECO:0000256" key="5">
    <source>
        <dbReference type="PROSITE-ProRule" id="PRU00221"/>
    </source>
</evidence>
<keyword evidence="1 5" id="KW-0853">WD repeat</keyword>
<evidence type="ECO:0000313" key="6">
    <source>
        <dbReference type="EMBL" id="PIL24960.1"/>
    </source>
</evidence>
<gene>
    <name evidence="6" type="ORF">GSI_12847</name>
</gene>
<accession>A0A2G8RTX8</accession>
<keyword evidence="2" id="KW-0677">Repeat</keyword>
<protein>
    <submittedName>
        <fullName evidence="6">Uncharacterized protein</fullName>
    </submittedName>
</protein>
<proteinExistence type="inferred from homology"/>
<name>A0A2G8RTX8_9APHY</name>
<dbReference type="PROSITE" id="PS50294">
    <property type="entry name" value="WD_REPEATS_REGION"/>
    <property type="match status" value="1"/>
</dbReference>
<organism evidence="6 7">
    <name type="scientific">Ganoderma sinense ZZ0214-1</name>
    <dbReference type="NCBI Taxonomy" id="1077348"/>
    <lineage>
        <taxon>Eukaryota</taxon>
        <taxon>Fungi</taxon>
        <taxon>Dikarya</taxon>
        <taxon>Basidiomycota</taxon>
        <taxon>Agaricomycotina</taxon>
        <taxon>Agaricomycetes</taxon>
        <taxon>Polyporales</taxon>
        <taxon>Polyporaceae</taxon>
        <taxon>Ganoderma</taxon>
    </lineage>
</organism>
<dbReference type="PANTHER" id="PTHR19857">
    <property type="entry name" value="MITOCHONDRIAL DIVISION PROTEIN 1-RELATED"/>
    <property type="match status" value="1"/>
</dbReference>
<evidence type="ECO:0000313" key="7">
    <source>
        <dbReference type="Proteomes" id="UP000230002"/>
    </source>
</evidence>
<dbReference type="SMART" id="SM00320">
    <property type="entry name" value="WD40"/>
    <property type="match status" value="4"/>
</dbReference>
<dbReference type="InterPro" id="IPR001680">
    <property type="entry name" value="WD40_rpt"/>
</dbReference>
<feature type="repeat" description="WD" evidence="5">
    <location>
        <begin position="203"/>
        <end position="244"/>
    </location>
</feature>
<dbReference type="InterPro" id="IPR036322">
    <property type="entry name" value="WD40_repeat_dom_sf"/>
</dbReference>
<evidence type="ECO:0000256" key="4">
    <source>
        <dbReference type="ARBA" id="ARBA00038321"/>
    </source>
</evidence>
<comment type="caution">
    <text evidence="6">The sequence shown here is derived from an EMBL/GenBank/DDBJ whole genome shotgun (WGS) entry which is preliminary data.</text>
</comment>
<dbReference type="PANTHER" id="PTHR19857:SF19">
    <property type="entry name" value="26S PROTEASOME REGULATORY SUBUNIT RPN14"/>
    <property type="match status" value="1"/>
</dbReference>
<keyword evidence="3" id="KW-0647">Proteasome</keyword>
<dbReference type="Gene3D" id="2.130.10.10">
    <property type="entry name" value="YVTN repeat-like/Quinoprotein amine dehydrogenase"/>
    <property type="match status" value="2"/>
</dbReference>
<dbReference type="GO" id="GO:0000502">
    <property type="term" value="C:proteasome complex"/>
    <property type="evidence" value="ECO:0007669"/>
    <property type="project" value="UniProtKB-KW"/>
</dbReference>
<dbReference type="Pfam" id="PF00400">
    <property type="entry name" value="WD40"/>
    <property type="match status" value="3"/>
</dbReference>
<evidence type="ECO:0000256" key="3">
    <source>
        <dbReference type="ARBA" id="ARBA00022942"/>
    </source>
</evidence>
<dbReference type="InterPro" id="IPR051179">
    <property type="entry name" value="WD_repeat_multifunction"/>
</dbReference>
<dbReference type="SUPFAM" id="SSF50978">
    <property type="entry name" value="WD40 repeat-like"/>
    <property type="match status" value="1"/>
</dbReference>
<sequence length="458" mass="48874">MDAQSIILPICTIQHDFQTAVIRDVVDGTLPEDNFWVSCYKHGEPSVHGKVSAALDEQNRDLVLFEAHDGVEFKDYGKSTFSISCPSLDVHETRIAVPNTSFLSIAEFGKSTQITAFDVSPDGSQLATGYHDGSVYIRPASSANAPPSATAKVHLSTVTSLRFFPSSRVILTSGADFSLSILPADPPESSPYTTTKVNAARTLRGHTRAVTSTGIVARGRNVLSGSKDGTVRLWDIPSAAQIRSLAAGTNHFVPVLALSTGQRWKEADGNPHLPFSDSDASIMDPREVDTSDKIVFCALQDSSFELFDLRTKSAQYRSKAGPPGARSALQAIAYSPESNLVGTGSASGLVSIYDTRSLGEQPVVAFRRNEAPVEDLEFINLASAPFSLGVPSAPDVADVGLAIATEDGLPYVAEVRPSGPQVRAELVGTDCDAVRFVRVVGNSVWSAADDGVVKRYRS</sequence>
<keyword evidence="7" id="KW-1185">Reference proteome</keyword>
<dbReference type="OrthoDB" id="10257301at2759"/>
<dbReference type="PROSITE" id="PS50082">
    <property type="entry name" value="WD_REPEATS_2"/>
    <property type="match status" value="1"/>
</dbReference>
<dbReference type="PROSITE" id="PS00678">
    <property type="entry name" value="WD_REPEATS_1"/>
    <property type="match status" value="1"/>
</dbReference>
<dbReference type="STRING" id="1077348.A0A2G8RTX8"/>
<reference evidence="6 7" key="1">
    <citation type="journal article" date="2015" name="Sci. Rep.">
        <title>Chromosome-level genome map provides insights into diverse defense mechanisms in the medicinal fungus Ganoderma sinense.</title>
        <authorList>
            <person name="Zhu Y."/>
            <person name="Xu J."/>
            <person name="Sun C."/>
            <person name="Zhou S."/>
            <person name="Xu H."/>
            <person name="Nelson D.R."/>
            <person name="Qian J."/>
            <person name="Song J."/>
            <person name="Luo H."/>
            <person name="Xiang L."/>
            <person name="Li Y."/>
            <person name="Xu Z."/>
            <person name="Ji A."/>
            <person name="Wang L."/>
            <person name="Lu S."/>
            <person name="Hayward A."/>
            <person name="Sun W."/>
            <person name="Li X."/>
            <person name="Schwartz D.C."/>
            <person name="Wang Y."/>
            <person name="Chen S."/>
        </authorList>
    </citation>
    <scope>NUCLEOTIDE SEQUENCE [LARGE SCALE GENOMIC DNA]</scope>
    <source>
        <strain evidence="6 7">ZZ0214-1</strain>
    </source>
</reference>
<evidence type="ECO:0000256" key="2">
    <source>
        <dbReference type="ARBA" id="ARBA00022737"/>
    </source>
</evidence>
<dbReference type="AlphaFoldDB" id="A0A2G8RTX8"/>
<comment type="similarity">
    <text evidence="4">Belongs to the WD repeat PAAF1/RPN14 family.</text>
</comment>
<dbReference type="EMBL" id="AYKW01000056">
    <property type="protein sequence ID" value="PIL24960.1"/>
    <property type="molecule type" value="Genomic_DNA"/>
</dbReference>
<evidence type="ECO:0000256" key="1">
    <source>
        <dbReference type="ARBA" id="ARBA00022574"/>
    </source>
</evidence>
<dbReference type="InterPro" id="IPR019775">
    <property type="entry name" value="WD40_repeat_CS"/>
</dbReference>